<gene>
    <name evidence="3" type="ORF">ED208_03775</name>
</gene>
<evidence type="ECO:0000256" key="1">
    <source>
        <dbReference type="SAM" id="SignalP"/>
    </source>
</evidence>
<proteinExistence type="predicted"/>
<comment type="caution">
    <text evidence="3">The sequence shown here is derived from an EMBL/GenBank/DDBJ whole genome shotgun (WGS) entry which is preliminary data.</text>
</comment>
<dbReference type="RefSeq" id="WP_123210506.1">
    <property type="nucleotide sequence ID" value="NZ_RJVO01000001.1"/>
</dbReference>
<evidence type="ECO:0000313" key="3">
    <source>
        <dbReference type="EMBL" id="ROH93651.1"/>
    </source>
</evidence>
<dbReference type="Proteomes" id="UP000282106">
    <property type="component" value="Unassembled WGS sequence"/>
</dbReference>
<feature type="domain" description="Spore coat protein U/FanG" evidence="2">
    <location>
        <begin position="73"/>
        <end position="164"/>
    </location>
</feature>
<dbReference type="Pfam" id="PF05229">
    <property type="entry name" value="SCPU"/>
    <property type="match status" value="1"/>
</dbReference>
<dbReference type="EMBL" id="RJVO01000001">
    <property type="protein sequence ID" value="ROH93651.1"/>
    <property type="molecule type" value="Genomic_DNA"/>
</dbReference>
<dbReference type="SMART" id="SM00972">
    <property type="entry name" value="SCPU"/>
    <property type="match status" value="1"/>
</dbReference>
<dbReference type="InterPro" id="IPR007893">
    <property type="entry name" value="Spore_coat_U/FanG"/>
</dbReference>
<keyword evidence="1" id="KW-0732">Signal</keyword>
<dbReference type="AlphaFoldDB" id="A0A3N0VLR1"/>
<sequence length="167" mass="17563">MFHLKRFPVAVLLLGSVLWTAQAQAVSDGTTLQLAAQFLERYGIQVSGLRFRVLGPAPDATVIEHALSIGLPQGTPYQLAIDAGTAPRAGLRRLVNVQNGTEFLPYELCQDAACEQPLADGSGQVSGGVLAGRVPANGQVLIHARLRASGPVAAGDYRDAVTVTLSY</sequence>
<name>A0A3N0VLR1_9GAMM</name>
<keyword evidence="4" id="KW-1185">Reference proteome</keyword>
<feature type="chain" id="PRO_5018074142" evidence="1">
    <location>
        <begin position="26"/>
        <end position="167"/>
    </location>
</feature>
<protein>
    <submittedName>
        <fullName evidence="3">SCPU domain-containing protein</fullName>
    </submittedName>
</protein>
<organism evidence="3 4">
    <name type="scientific">Stagnimonas aquatica</name>
    <dbReference type="NCBI Taxonomy" id="2689987"/>
    <lineage>
        <taxon>Bacteria</taxon>
        <taxon>Pseudomonadati</taxon>
        <taxon>Pseudomonadota</taxon>
        <taxon>Gammaproteobacteria</taxon>
        <taxon>Nevskiales</taxon>
        <taxon>Nevskiaceae</taxon>
        <taxon>Stagnimonas</taxon>
    </lineage>
</organism>
<evidence type="ECO:0000259" key="2">
    <source>
        <dbReference type="Pfam" id="PF05229"/>
    </source>
</evidence>
<accession>A0A3N0VLR1</accession>
<reference evidence="3 4" key="1">
    <citation type="submission" date="2018-10" db="EMBL/GenBank/DDBJ databases">
        <authorList>
            <person name="Chen W.-M."/>
        </authorList>
    </citation>
    <scope>NUCLEOTIDE SEQUENCE [LARGE SCALE GENOMIC DNA]</scope>
    <source>
        <strain evidence="3 4">THS-13</strain>
    </source>
</reference>
<feature type="signal peptide" evidence="1">
    <location>
        <begin position="1"/>
        <end position="25"/>
    </location>
</feature>
<dbReference type="InParanoid" id="A0A3N0VLR1"/>
<evidence type="ECO:0000313" key="4">
    <source>
        <dbReference type="Proteomes" id="UP000282106"/>
    </source>
</evidence>